<keyword evidence="1" id="KW-0472">Membrane</keyword>
<organism evidence="2 3">
    <name type="scientific">Clostridium amylolyticum</name>
    <dbReference type="NCBI Taxonomy" id="1121298"/>
    <lineage>
        <taxon>Bacteria</taxon>
        <taxon>Bacillati</taxon>
        <taxon>Bacillota</taxon>
        <taxon>Clostridia</taxon>
        <taxon>Eubacteriales</taxon>
        <taxon>Clostridiaceae</taxon>
        <taxon>Clostridium</taxon>
    </lineage>
</organism>
<dbReference type="Proteomes" id="UP000184080">
    <property type="component" value="Unassembled WGS sequence"/>
</dbReference>
<evidence type="ECO:0008006" key="4">
    <source>
        <dbReference type="Google" id="ProtNLM"/>
    </source>
</evidence>
<protein>
    <recommendedName>
        <fullName evidence="4">DUF3899 domain-containing protein</fullName>
    </recommendedName>
</protein>
<evidence type="ECO:0000313" key="2">
    <source>
        <dbReference type="EMBL" id="SHJ31961.1"/>
    </source>
</evidence>
<keyword evidence="3" id="KW-1185">Reference proteome</keyword>
<reference evidence="2 3" key="1">
    <citation type="submission" date="2016-11" db="EMBL/GenBank/DDBJ databases">
        <authorList>
            <person name="Jaros S."/>
            <person name="Januszkiewicz K."/>
            <person name="Wedrychowicz H."/>
        </authorList>
    </citation>
    <scope>NUCLEOTIDE SEQUENCE [LARGE SCALE GENOMIC DNA]</scope>
    <source>
        <strain evidence="2 3">DSM 21864</strain>
    </source>
</reference>
<name>A0A1M6IBX8_9CLOT</name>
<dbReference type="AlphaFoldDB" id="A0A1M6IBX8"/>
<gene>
    <name evidence="2" type="ORF">SAMN05444401_2736</name>
</gene>
<proteinExistence type="predicted"/>
<sequence length="77" mass="8453">MFIVGSITGLMGVASVFSSNKRVNSYRERTVTSFTEGGINKSNNNRFNEIWDLFSILINSLIVAAVMMMSCVIAGKI</sequence>
<evidence type="ECO:0000256" key="1">
    <source>
        <dbReference type="SAM" id="Phobius"/>
    </source>
</evidence>
<evidence type="ECO:0000313" key="3">
    <source>
        <dbReference type="Proteomes" id="UP000184080"/>
    </source>
</evidence>
<keyword evidence="1" id="KW-0812">Transmembrane</keyword>
<keyword evidence="1" id="KW-1133">Transmembrane helix</keyword>
<feature type="transmembrane region" description="Helical" evidence="1">
    <location>
        <begin position="53"/>
        <end position="75"/>
    </location>
</feature>
<accession>A0A1M6IBX8</accession>
<dbReference type="EMBL" id="FQZO01000004">
    <property type="protein sequence ID" value="SHJ31961.1"/>
    <property type="molecule type" value="Genomic_DNA"/>
</dbReference>